<feature type="transmembrane region" description="Helical" evidence="7">
    <location>
        <begin position="294"/>
        <end position="315"/>
    </location>
</feature>
<dbReference type="Gene3D" id="1.10.10.10">
    <property type="entry name" value="Winged helix-like DNA-binding domain superfamily/Winged helix DNA-binding domain"/>
    <property type="match status" value="1"/>
</dbReference>
<evidence type="ECO:0000256" key="3">
    <source>
        <dbReference type="ARBA" id="ARBA00023082"/>
    </source>
</evidence>
<dbReference type="Pfam" id="PF13490">
    <property type="entry name" value="zf-HC2"/>
    <property type="match status" value="1"/>
</dbReference>
<dbReference type="InterPro" id="IPR027383">
    <property type="entry name" value="Znf_put"/>
</dbReference>
<dbReference type="InterPro" id="IPR014284">
    <property type="entry name" value="RNA_pol_sigma-70_dom"/>
</dbReference>
<dbReference type="InterPro" id="IPR013324">
    <property type="entry name" value="RNA_pol_sigma_r3/r4-like"/>
</dbReference>
<dbReference type="InterPro" id="IPR013325">
    <property type="entry name" value="RNA_pol_sigma_r2"/>
</dbReference>
<feature type="compositionally biased region" description="Basic and acidic residues" evidence="6">
    <location>
        <begin position="550"/>
        <end position="575"/>
    </location>
</feature>
<proteinExistence type="inferred from homology"/>
<dbReference type="GO" id="GO:0006352">
    <property type="term" value="P:DNA-templated transcription initiation"/>
    <property type="evidence" value="ECO:0007669"/>
    <property type="project" value="InterPro"/>
</dbReference>
<dbReference type="NCBIfam" id="TIGR02937">
    <property type="entry name" value="sigma70-ECF"/>
    <property type="match status" value="1"/>
</dbReference>
<keyword evidence="11" id="KW-1185">Reference proteome</keyword>
<keyword evidence="7" id="KW-0812">Transmembrane</keyword>
<comment type="caution">
    <text evidence="10">The sequence shown here is derived from an EMBL/GenBank/DDBJ whole genome shotgun (WGS) entry which is preliminary data.</text>
</comment>
<feature type="region of interest" description="Disordered" evidence="6">
    <location>
        <begin position="550"/>
        <end position="582"/>
    </location>
</feature>
<evidence type="ECO:0000259" key="8">
    <source>
        <dbReference type="Pfam" id="PF04542"/>
    </source>
</evidence>
<keyword evidence="7" id="KW-1133">Transmembrane helix</keyword>
<feature type="compositionally biased region" description="Pro residues" evidence="6">
    <location>
        <begin position="339"/>
        <end position="367"/>
    </location>
</feature>
<dbReference type="InterPro" id="IPR039425">
    <property type="entry name" value="RNA_pol_sigma-70-like"/>
</dbReference>
<feature type="domain" description="RNA polymerase sigma-70 region 2" evidence="8">
    <location>
        <begin position="33"/>
        <end position="100"/>
    </location>
</feature>
<comment type="similarity">
    <text evidence="1">Belongs to the sigma-70 factor family. ECF subfamily.</text>
</comment>
<dbReference type="AlphaFoldDB" id="A0A2P4UNF3"/>
<keyword evidence="2" id="KW-0805">Transcription regulation</keyword>
<keyword evidence="5" id="KW-0804">Transcription</keyword>
<evidence type="ECO:0000256" key="4">
    <source>
        <dbReference type="ARBA" id="ARBA00023125"/>
    </source>
</evidence>
<dbReference type="Pfam" id="PF04542">
    <property type="entry name" value="Sigma70_r2"/>
    <property type="match status" value="1"/>
</dbReference>
<evidence type="ECO:0000259" key="9">
    <source>
        <dbReference type="Pfam" id="PF13490"/>
    </source>
</evidence>
<dbReference type="InterPro" id="IPR036388">
    <property type="entry name" value="WH-like_DNA-bd_sf"/>
</dbReference>
<dbReference type="PANTHER" id="PTHR43133:SF8">
    <property type="entry name" value="RNA POLYMERASE SIGMA FACTOR HI_1459-RELATED"/>
    <property type="match status" value="1"/>
</dbReference>
<evidence type="ECO:0000256" key="5">
    <source>
        <dbReference type="ARBA" id="ARBA00023163"/>
    </source>
</evidence>
<feature type="domain" description="Putative zinc-finger" evidence="9">
    <location>
        <begin position="206"/>
        <end position="239"/>
    </location>
</feature>
<gene>
    <name evidence="10" type="ORF">BTM25_09670</name>
</gene>
<feature type="compositionally biased region" description="Low complexity" evidence="6">
    <location>
        <begin position="368"/>
        <end position="379"/>
    </location>
</feature>
<protein>
    <submittedName>
        <fullName evidence="10">RNA polymerase sigma factor</fullName>
    </submittedName>
</protein>
<dbReference type="SUPFAM" id="SSF88659">
    <property type="entry name" value="Sigma3 and sigma4 domains of RNA polymerase sigma factors"/>
    <property type="match status" value="1"/>
</dbReference>
<dbReference type="RefSeq" id="WP_103561515.1">
    <property type="nucleotide sequence ID" value="NZ_MTBP01000001.1"/>
</dbReference>
<evidence type="ECO:0000256" key="6">
    <source>
        <dbReference type="SAM" id="MobiDB-lite"/>
    </source>
</evidence>
<keyword evidence="4" id="KW-0238">DNA-binding</keyword>
<evidence type="ECO:0000313" key="10">
    <source>
        <dbReference type="EMBL" id="POM26566.1"/>
    </source>
</evidence>
<accession>A0A2P4UNF3</accession>
<reference evidence="10 11" key="1">
    <citation type="journal article" date="2017" name="Chemistry">
        <title>Isolation, Biosynthesis and Chemical Modifications of Rubterolones A-F: Rare Tropolone Alkaloids from Actinomadura sp. 5-2.</title>
        <authorList>
            <person name="Guo H."/>
            <person name="Benndorf R."/>
            <person name="Leichnitz D."/>
            <person name="Klassen J.L."/>
            <person name="Vollmers J."/>
            <person name="Gorls H."/>
            <person name="Steinacker M."/>
            <person name="Weigel C."/>
            <person name="Dahse H.M."/>
            <person name="Kaster A.K."/>
            <person name="de Beer Z.W."/>
            <person name="Poulsen M."/>
            <person name="Beemelmanns C."/>
        </authorList>
    </citation>
    <scope>NUCLEOTIDE SEQUENCE [LARGE SCALE GENOMIC DNA]</scope>
    <source>
        <strain evidence="10 11">5-2</strain>
    </source>
</reference>
<dbReference type="Proteomes" id="UP000242367">
    <property type="component" value="Unassembled WGS sequence"/>
</dbReference>
<name>A0A2P4UNF3_9ACTN</name>
<dbReference type="InterPro" id="IPR041916">
    <property type="entry name" value="Anti_sigma_zinc_sf"/>
</dbReference>
<keyword evidence="7" id="KW-0472">Membrane</keyword>
<dbReference type="Gene3D" id="1.10.10.1320">
    <property type="entry name" value="Anti-sigma factor, zinc-finger domain"/>
    <property type="match status" value="1"/>
</dbReference>
<evidence type="ECO:0000256" key="2">
    <source>
        <dbReference type="ARBA" id="ARBA00023015"/>
    </source>
</evidence>
<feature type="transmembrane region" description="Helical" evidence="7">
    <location>
        <begin position="260"/>
        <end position="282"/>
    </location>
</feature>
<dbReference type="SUPFAM" id="SSF88946">
    <property type="entry name" value="Sigma2 domain of RNA polymerase sigma factors"/>
    <property type="match status" value="1"/>
</dbReference>
<organism evidence="10 11">
    <name type="scientific">Actinomadura rubteroloni</name>
    <dbReference type="NCBI Taxonomy" id="1926885"/>
    <lineage>
        <taxon>Bacteria</taxon>
        <taxon>Bacillati</taxon>
        <taxon>Actinomycetota</taxon>
        <taxon>Actinomycetes</taxon>
        <taxon>Streptosporangiales</taxon>
        <taxon>Thermomonosporaceae</taxon>
        <taxon>Actinomadura</taxon>
    </lineage>
</organism>
<dbReference type="InterPro" id="IPR007627">
    <property type="entry name" value="RNA_pol_sigma70_r2"/>
</dbReference>
<dbReference type="EMBL" id="MTBP01000001">
    <property type="protein sequence ID" value="POM26566.1"/>
    <property type="molecule type" value="Genomic_DNA"/>
</dbReference>
<feature type="compositionally biased region" description="Polar residues" evidence="6">
    <location>
        <begin position="320"/>
        <end position="332"/>
    </location>
</feature>
<feature type="region of interest" description="Disordered" evidence="6">
    <location>
        <begin position="320"/>
        <end position="385"/>
    </location>
</feature>
<dbReference type="GO" id="GO:0003677">
    <property type="term" value="F:DNA binding"/>
    <property type="evidence" value="ECO:0007669"/>
    <property type="project" value="UniProtKB-KW"/>
</dbReference>
<evidence type="ECO:0000256" key="1">
    <source>
        <dbReference type="ARBA" id="ARBA00010641"/>
    </source>
</evidence>
<dbReference type="Gene3D" id="1.10.1740.10">
    <property type="match status" value="1"/>
</dbReference>
<dbReference type="PANTHER" id="PTHR43133">
    <property type="entry name" value="RNA POLYMERASE ECF-TYPE SIGMA FACTO"/>
    <property type="match status" value="1"/>
</dbReference>
<dbReference type="GO" id="GO:0016987">
    <property type="term" value="F:sigma factor activity"/>
    <property type="evidence" value="ECO:0007669"/>
    <property type="project" value="UniProtKB-KW"/>
</dbReference>
<sequence length="810" mass="83920">MAENAPSPAPAEPSDAALIARVRTGDLAAYGPLYERHLAAARGLARHLIDGDAAEDAVQDAFARILDAIGRGGGPASDFRPYLLTSVRRAVYDRYRDERRVEATDELERLDAGLPFEDPALHGLERSMIVRAYRSLPERWRAVLWHTEIEGAKPAEVAPLLGLTANGVAALAYRAREGLRQAYLQMHLADPAAPVAGNPPPADEACRPVLEKLGAYVRDGLAKRDTRTVKAHLRGCARCSAIYAELVQVNTALRDGLGPIILGAAGLAYLAKGGWGGTWVVTRFRRLPKRQQQAVGGGVAAAVAAAAAALALMLASGATPLSPSGRPQTDQPHQVAAPPAAPPAAPKPAKPAKPPAPAPKPVKPAPAEPVANTSPAASPSRPPAHVTARIGTVGALVRDRPGIVAMTVGNDGRGATDDLAAAVDLPPGVAYDGARSGRLGLAFTPVRAPGGGWACRPQGTARVVCTHAPVPAGATTSAYLRVRVARDAPLGPPARLTLSGGGTAVSARADQGVSADGMPARFATEGRVRTVETGNALLGCDATRSDCRQAMDRRGPSRDDDLYSMRPIDRDDDPTTRTSSAARLDAPSDVLWAGLYWSGSTSPGSATMRLRAPGTSAYTTVRAAETGTAELPNGPAYQAFADVTALVRAHGGGVWWGADAPAESGFGRYAGWALVVVVRDAQAPFQQAMVLDRTTALGPQSAAKLDVRPNGLLAAARPATIGLVAWEGDADLPGDALSLAGRPLTPLTGDRSPNNVLDGSTPGALGTKLTFGLDVDRFSASLNDRPVLTLSTGRDAVLVGVVTVTAPTRT</sequence>
<evidence type="ECO:0000256" key="7">
    <source>
        <dbReference type="SAM" id="Phobius"/>
    </source>
</evidence>
<keyword evidence="3" id="KW-0731">Sigma factor</keyword>
<evidence type="ECO:0000313" key="11">
    <source>
        <dbReference type="Proteomes" id="UP000242367"/>
    </source>
</evidence>